<keyword evidence="2" id="KW-0472">Membrane</keyword>
<feature type="transmembrane region" description="Helical" evidence="2">
    <location>
        <begin position="131"/>
        <end position="150"/>
    </location>
</feature>
<accession>A0A9P7Y9C2</accession>
<keyword evidence="5" id="KW-1185">Reference proteome</keyword>
<comment type="caution">
    <text evidence="4">The sequence shown here is derived from an EMBL/GenBank/DDBJ whole genome shotgun (WGS) entry which is preliminary data.</text>
</comment>
<gene>
    <name evidence="4" type="ORF">BJ875DRAFT_192971</name>
</gene>
<dbReference type="OrthoDB" id="3918601at2759"/>
<dbReference type="AlphaFoldDB" id="A0A9P7Y9C2"/>
<proteinExistence type="predicted"/>
<feature type="region of interest" description="Disordered" evidence="1">
    <location>
        <begin position="309"/>
        <end position="357"/>
    </location>
</feature>
<dbReference type="EMBL" id="MU251758">
    <property type="protein sequence ID" value="KAG9229524.1"/>
    <property type="molecule type" value="Genomic_DNA"/>
</dbReference>
<dbReference type="PANTHER" id="PTHR38794">
    <property type="entry name" value="INTEGRAL MEMBRANE PROTEIN"/>
    <property type="match status" value="1"/>
</dbReference>
<dbReference type="InterPro" id="IPR049326">
    <property type="entry name" value="Rhodopsin_dom_fungi"/>
</dbReference>
<evidence type="ECO:0000256" key="1">
    <source>
        <dbReference type="SAM" id="MobiDB-lite"/>
    </source>
</evidence>
<evidence type="ECO:0000256" key="2">
    <source>
        <dbReference type="SAM" id="Phobius"/>
    </source>
</evidence>
<feature type="transmembrane region" description="Helical" evidence="2">
    <location>
        <begin position="170"/>
        <end position="195"/>
    </location>
</feature>
<feature type="domain" description="Rhodopsin" evidence="3">
    <location>
        <begin position="44"/>
        <end position="267"/>
    </location>
</feature>
<feature type="transmembrane region" description="Helical" evidence="2">
    <location>
        <begin position="55"/>
        <end position="78"/>
    </location>
</feature>
<dbReference type="Pfam" id="PF20684">
    <property type="entry name" value="Fung_rhodopsin"/>
    <property type="match status" value="1"/>
</dbReference>
<organism evidence="4 5">
    <name type="scientific">Amylocarpus encephaloides</name>
    <dbReference type="NCBI Taxonomy" id="45428"/>
    <lineage>
        <taxon>Eukaryota</taxon>
        <taxon>Fungi</taxon>
        <taxon>Dikarya</taxon>
        <taxon>Ascomycota</taxon>
        <taxon>Pezizomycotina</taxon>
        <taxon>Leotiomycetes</taxon>
        <taxon>Helotiales</taxon>
        <taxon>Helotiales incertae sedis</taxon>
        <taxon>Amylocarpus</taxon>
    </lineage>
</organism>
<reference evidence="4" key="1">
    <citation type="journal article" date="2021" name="IMA Fungus">
        <title>Genomic characterization of three marine fungi, including Emericellopsis atlantica sp. nov. with signatures of a generalist lifestyle and marine biomass degradation.</title>
        <authorList>
            <person name="Hagestad O.C."/>
            <person name="Hou L."/>
            <person name="Andersen J.H."/>
            <person name="Hansen E.H."/>
            <person name="Altermark B."/>
            <person name="Li C."/>
            <person name="Kuhnert E."/>
            <person name="Cox R.J."/>
            <person name="Crous P.W."/>
            <person name="Spatafora J.W."/>
            <person name="Lail K."/>
            <person name="Amirebrahimi M."/>
            <person name="Lipzen A."/>
            <person name="Pangilinan J."/>
            <person name="Andreopoulos W."/>
            <person name="Hayes R.D."/>
            <person name="Ng V."/>
            <person name="Grigoriev I.V."/>
            <person name="Jackson S.A."/>
            <person name="Sutton T.D.S."/>
            <person name="Dobson A.D.W."/>
            <person name="Rama T."/>
        </authorList>
    </citation>
    <scope>NUCLEOTIDE SEQUENCE</scope>
    <source>
        <strain evidence="4">TRa018bII</strain>
    </source>
</reference>
<keyword evidence="2" id="KW-1133">Transmembrane helix</keyword>
<dbReference type="PANTHER" id="PTHR38794:SF3">
    <property type="entry name" value="INTEGRAL MEMBRANE PROTEIN"/>
    <property type="match status" value="1"/>
</dbReference>
<name>A0A9P7Y9C2_9HELO</name>
<keyword evidence="2" id="KW-0812">Transmembrane</keyword>
<feature type="transmembrane region" description="Helical" evidence="2">
    <location>
        <begin position="20"/>
        <end position="43"/>
    </location>
</feature>
<sequence>MEQKKPPFFRITSDDHGGAAVVAALCTIIVSLAVSGIRGVVAARQRVGFRGDDGTFYVACFLGVSCSICVYRAVLVGLGRRMNSVSVEDLSAFYKLVYAAQLLGILSMSFSKVSVVMLLKRIAQSASSRFNFCLVIVIIWGTFSTFAIAFQCQLPKPWVFIPSQCSTQGYLQYVVIALNITTDVILGTAILPTIWRLNVSRNTRVTVMILFGLRLIVSLLAIGELVAVARIIKNTDQTRGNLPRLIWLMLVTHASVITATIPRTHSFWASLQTGKASTAITDQEYELSNSPFTSKASGSRQKISKFITSSLTSRSRHDATPYRSKNRSVRLDEEEIDPRTSQEPLRLVPPKSNGDLSTRIYSGAARNGVMGGVADDHTSQTSLQNATSRAEFGVWRESEIAIEVEYIDEQCRPSETIRR</sequence>
<feature type="transmembrane region" description="Helical" evidence="2">
    <location>
        <begin position="98"/>
        <end position="119"/>
    </location>
</feature>
<protein>
    <recommendedName>
        <fullName evidence="3">Rhodopsin domain-containing protein</fullName>
    </recommendedName>
</protein>
<dbReference type="Proteomes" id="UP000824998">
    <property type="component" value="Unassembled WGS sequence"/>
</dbReference>
<evidence type="ECO:0000313" key="4">
    <source>
        <dbReference type="EMBL" id="KAG9229524.1"/>
    </source>
</evidence>
<feature type="transmembrane region" description="Helical" evidence="2">
    <location>
        <begin position="207"/>
        <end position="232"/>
    </location>
</feature>
<evidence type="ECO:0000259" key="3">
    <source>
        <dbReference type="Pfam" id="PF20684"/>
    </source>
</evidence>
<feature type="transmembrane region" description="Helical" evidence="2">
    <location>
        <begin position="244"/>
        <end position="261"/>
    </location>
</feature>
<evidence type="ECO:0000313" key="5">
    <source>
        <dbReference type="Proteomes" id="UP000824998"/>
    </source>
</evidence>